<keyword evidence="2" id="KW-0446">Lipid-binding</keyword>
<comment type="caution">
    <text evidence="3">The sequence shown here is derived from an EMBL/GenBank/DDBJ whole genome shotgun (WGS) entry which is preliminary data.</text>
</comment>
<sequence>MSKIALISDSSCDLTVELINKYNVKIMPLRIIYKEKEYIDRVNITPKEVYDYLNIEIPTTSMPSIQDMENIYSTLEMEDFTHVIAITISSGLSGTFNAVKLVSENHPNLITCLFDSKTLSAGLGAIVEECGNLINEGKSFEEIVDELPSIKSRISVYYVVETLEYLKKGGRIGKVSATIGEFLHIKPIISVDEEGKYFTYAKVRGRKQSINKLIDIAKETIKTTKAKLFVLQGGALEEGKKLYDSFLGEANLTALHFGDISPALGVHTGPGLLGVVVVRDV</sequence>
<dbReference type="NCBIfam" id="TIGR00762">
    <property type="entry name" value="DegV"/>
    <property type="match status" value="1"/>
</dbReference>
<comment type="function">
    <text evidence="1">May bind long-chain fatty acids, such as palmitate, and may play a role in lipid transport or fatty acid metabolism.</text>
</comment>
<dbReference type="Gene3D" id="3.40.50.10170">
    <property type="match status" value="1"/>
</dbReference>
<protein>
    <submittedName>
        <fullName evidence="3">DegV family protein</fullName>
    </submittedName>
</protein>
<dbReference type="InterPro" id="IPR003797">
    <property type="entry name" value="DegV"/>
</dbReference>
<organism evidence="3 4">
    <name type="scientific">Candidatus Clostridium stratigraminis</name>
    <dbReference type="NCBI Taxonomy" id="3381661"/>
    <lineage>
        <taxon>Bacteria</taxon>
        <taxon>Bacillati</taxon>
        <taxon>Bacillota</taxon>
        <taxon>Clostridia</taxon>
        <taxon>Eubacteriales</taxon>
        <taxon>Clostridiaceae</taxon>
        <taxon>Clostridium</taxon>
    </lineage>
</organism>
<keyword evidence="4" id="KW-1185">Reference proteome</keyword>
<evidence type="ECO:0000313" key="4">
    <source>
        <dbReference type="Proteomes" id="UP001623591"/>
    </source>
</evidence>
<accession>A0ABW8T4N5</accession>
<dbReference type="RefSeq" id="WP_406769957.1">
    <property type="nucleotide sequence ID" value="NZ_JBJHZZ010000007.1"/>
</dbReference>
<dbReference type="PROSITE" id="PS51482">
    <property type="entry name" value="DEGV"/>
    <property type="match status" value="1"/>
</dbReference>
<dbReference type="SUPFAM" id="SSF82549">
    <property type="entry name" value="DAK1/DegV-like"/>
    <property type="match status" value="1"/>
</dbReference>
<reference evidence="3 4" key="1">
    <citation type="submission" date="2024-11" db="EMBL/GenBank/DDBJ databases">
        <authorList>
            <person name="Heng Y.C."/>
            <person name="Lim A.C.H."/>
            <person name="Lee J.K.Y."/>
            <person name="Kittelmann S."/>
        </authorList>
    </citation>
    <scope>NUCLEOTIDE SEQUENCE [LARGE SCALE GENOMIC DNA]</scope>
    <source>
        <strain evidence="3 4">WILCCON 0185</strain>
    </source>
</reference>
<proteinExistence type="predicted"/>
<evidence type="ECO:0000313" key="3">
    <source>
        <dbReference type="EMBL" id="MFL0247506.1"/>
    </source>
</evidence>
<evidence type="ECO:0000256" key="1">
    <source>
        <dbReference type="ARBA" id="ARBA00003238"/>
    </source>
</evidence>
<dbReference type="InterPro" id="IPR043168">
    <property type="entry name" value="DegV_C"/>
</dbReference>
<dbReference type="Gene3D" id="3.30.1180.10">
    <property type="match status" value="1"/>
</dbReference>
<dbReference type="InterPro" id="IPR050270">
    <property type="entry name" value="DegV_domain_contain"/>
</dbReference>
<evidence type="ECO:0000256" key="2">
    <source>
        <dbReference type="ARBA" id="ARBA00023121"/>
    </source>
</evidence>
<dbReference type="Pfam" id="PF02645">
    <property type="entry name" value="DegV"/>
    <property type="match status" value="1"/>
</dbReference>
<dbReference type="PANTHER" id="PTHR33434:SF3">
    <property type="entry name" value="DEGV DOMAIN-CONTAINING PROTEIN YITS"/>
    <property type="match status" value="1"/>
</dbReference>
<dbReference type="Proteomes" id="UP001623591">
    <property type="component" value="Unassembled WGS sequence"/>
</dbReference>
<gene>
    <name evidence="3" type="ORF">ACJDUG_11050</name>
</gene>
<dbReference type="EMBL" id="JBJHZZ010000007">
    <property type="protein sequence ID" value="MFL0247506.1"/>
    <property type="molecule type" value="Genomic_DNA"/>
</dbReference>
<name>A0ABW8T4N5_9CLOT</name>
<dbReference type="PANTHER" id="PTHR33434">
    <property type="entry name" value="DEGV DOMAIN-CONTAINING PROTEIN DR_1986-RELATED"/>
    <property type="match status" value="1"/>
</dbReference>